<evidence type="ECO:0000256" key="5">
    <source>
        <dbReference type="ARBA" id="ARBA00038037"/>
    </source>
</evidence>
<keyword evidence="11" id="KW-1185">Reference proteome</keyword>
<dbReference type="InterPro" id="IPR025232">
    <property type="entry name" value="DUF4174"/>
</dbReference>
<dbReference type="GO" id="GO:0030198">
    <property type="term" value="P:extracellular matrix organization"/>
    <property type="evidence" value="ECO:0007669"/>
    <property type="project" value="TreeGrafter"/>
</dbReference>
<evidence type="ECO:0000256" key="9">
    <source>
        <dbReference type="SAM" id="SignalP"/>
    </source>
</evidence>
<evidence type="ECO:0000259" key="10">
    <source>
        <dbReference type="Pfam" id="PF13778"/>
    </source>
</evidence>
<dbReference type="RefSeq" id="XP_042560631.1">
    <property type="nucleotide sequence ID" value="XM_042704697.1"/>
</dbReference>
<evidence type="ECO:0000313" key="11">
    <source>
        <dbReference type="Proteomes" id="UP000515152"/>
    </source>
</evidence>
<dbReference type="PANTHER" id="PTHR46792:SF2">
    <property type="entry name" value="COILED-COIL DOMAIN-CONTAINING PROTEIN 80"/>
    <property type="match status" value="1"/>
</dbReference>
<evidence type="ECO:0000256" key="4">
    <source>
        <dbReference type="ARBA" id="ARBA00022729"/>
    </source>
</evidence>
<keyword evidence="4 9" id="KW-0732">Signal</keyword>
<feature type="chain" id="PRO_5035423599" description="Coiled-coil domain-containing protein 80" evidence="9">
    <location>
        <begin position="20"/>
        <end position="857"/>
    </location>
</feature>
<evidence type="ECO:0000256" key="3">
    <source>
        <dbReference type="ARBA" id="ARBA00022530"/>
    </source>
</evidence>
<feature type="region of interest" description="Disordered" evidence="8">
    <location>
        <begin position="319"/>
        <end position="512"/>
    </location>
</feature>
<feature type="domain" description="DUF4174" evidence="10">
    <location>
        <begin position="144"/>
        <end position="272"/>
    </location>
</feature>
<dbReference type="GO" id="GO:0005604">
    <property type="term" value="C:basement membrane"/>
    <property type="evidence" value="ECO:0007669"/>
    <property type="project" value="TreeGrafter"/>
</dbReference>
<keyword evidence="3" id="KW-0272">Extracellular matrix</keyword>
<keyword evidence="2" id="KW-0964">Secreted</keyword>
<organism evidence="11 12">
    <name type="scientific">Clupea harengus</name>
    <name type="common">Atlantic herring</name>
    <dbReference type="NCBI Taxonomy" id="7950"/>
    <lineage>
        <taxon>Eukaryota</taxon>
        <taxon>Metazoa</taxon>
        <taxon>Chordata</taxon>
        <taxon>Craniata</taxon>
        <taxon>Vertebrata</taxon>
        <taxon>Euteleostomi</taxon>
        <taxon>Actinopterygii</taxon>
        <taxon>Neopterygii</taxon>
        <taxon>Teleostei</taxon>
        <taxon>Clupei</taxon>
        <taxon>Clupeiformes</taxon>
        <taxon>Clupeoidei</taxon>
        <taxon>Clupeidae</taxon>
        <taxon>Clupea</taxon>
    </lineage>
</organism>
<evidence type="ECO:0000256" key="2">
    <source>
        <dbReference type="ARBA" id="ARBA00022525"/>
    </source>
</evidence>
<feature type="region of interest" description="Disordered" evidence="8">
    <location>
        <begin position="32"/>
        <end position="51"/>
    </location>
</feature>
<dbReference type="GO" id="GO:0010811">
    <property type="term" value="P:positive regulation of cell-substrate adhesion"/>
    <property type="evidence" value="ECO:0007669"/>
    <property type="project" value="TreeGrafter"/>
</dbReference>
<comment type="subunit">
    <text evidence="6">Binds to various extracellular matrix proteins.</text>
</comment>
<feature type="region of interest" description="Disordered" evidence="8">
    <location>
        <begin position="61"/>
        <end position="132"/>
    </location>
</feature>
<feature type="compositionally biased region" description="Low complexity" evidence="8">
    <location>
        <begin position="329"/>
        <end position="359"/>
    </location>
</feature>
<sequence>MKCPTMLSCFLVMLATAKSVSEVLPQAETQLRGMNSHSYRNSTQSQHSDTGIKRHIENIAQPAGRVAAPTTSGNSGGFIKSQGKMSPDQLRTAWASRVQRNRPRHQTRKLAPTSSDSLNHSGLRPGQPPSPARHLNISLSISILAKFAGRNRVLVISAPHKSDSNYQLLMSLMKTDVYCEMAERHMQQIVMFHRAGEMGGTVRHITKQGSILEEPLEAALVPQLMAFLKLEESTFEMVLLKKTLQVQERYPFPVKLEAVFEAVDQAPIRRLERVRQKGLVKNCKEAGVEGQVVKSARLVPKGPKLQVDSHTDFKGDRIKSTAVSTRRQATSAQITSTSTSTTITTSSAPGAITSTTSAALNENPTNAHGFSSTSATADPFDQHSTRNIQSDSYQPSTSTYTTTSNAHETDNVTEHAVSRVTSAKHSTQKNEMSVAREKKQREDVSREDIEKATVTDFQDEVISQKGKVKHGKTEKKPKSEKTDKTQKKSKENKKPKALKDSKHTKNPERKALIDEVDSTLKLSDKSSAKKRSLARFISYFEKRRRLIVITAPTELNGMYKQQRDEYLEHVCDMALRKVSVVTIFGPLTNGTMKIDHYHMEQDKPMRGMQDDDLVNHDLILAFRNELGMTHDDFYMVLTDFEIKVKQQYEVPIAMTAVFDYMDTFTSRIKEMEQQKRQGVMCKKEDQSRTLENFLSRFRWRRRLFVMSSPNDEEWAYQQQLYTLTTQACNMGLRHMSVLKLVGKEGEVMGGVLELYPINGSASVEREYLSATLVKDIRNYFQISPESFSMLLVGKDGNVKSWYPSPMWSMSTVYDLVDSMQLRRQEMAIQLSLGMRCPEDEYTHREGHHDGHRRGYGY</sequence>
<protein>
    <recommendedName>
        <fullName evidence="7">Coiled-coil domain-containing protein 80</fullName>
    </recommendedName>
</protein>
<accession>A0A8M1K9A4</accession>
<dbReference type="Proteomes" id="UP000515152">
    <property type="component" value="Unplaced"/>
</dbReference>
<reference evidence="12" key="1">
    <citation type="submission" date="2025-08" db="UniProtKB">
        <authorList>
            <consortium name="RefSeq"/>
        </authorList>
    </citation>
    <scope>IDENTIFICATION</scope>
</reference>
<name>A0A8M1K9A4_CLUHA</name>
<evidence type="ECO:0000256" key="1">
    <source>
        <dbReference type="ARBA" id="ARBA00004498"/>
    </source>
</evidence>
<feature type="compositionally biased region" description="Polar residues" evidence="8">
    <location>
        <begin position="360"/>
        <end position="376"/>
    </location>
</feature>
<proteinExistence type="inferred from homology"/>
<dbReference type="AlphaFoldDB" id="A0A8M1K9A4"/>
<evidence type="ECO:0000256" key="6">
    <source>
        <dbReference type="ARBA" id="ARBA00038549"/>
    </source>
</evidence>
<feature type="compositionally biased region" description="Polar residues" evidence="8">
    <location>
        <begin position="419"/>
        <end position="431"/>
    </location>
</feature>
<comment type="subcellular location">
    <subcellularLocation>
        <location evidence="1">Secreted</location>
        <location evidence="1">Extracellular space</location>
        <location evidence="1">Extracellular matrix</location>
    </subcellularLocation>
</comment>
<dbReference type="KEGG" id="char:122129959"/>
<feature type="signal peptide" evidence="9">
    <location>
        <begin position="1"/>
        <end position="19"/>
    </location>
</feature>
<feature type="compositionally biased region" description="Basic and acidic residues" evidence="8">
    <location>
        <begin position="407"/>
        <end position="417"/>
    </location>
</feature>
<feature type="compositionally biased region" description="Basic and acidic residues" evidence="8">
    <location>
        <begin position="474"/>
        <end position="512"/>
    </location>
</feature>
<evidence type="ECO:0000313" key="12">
    <source>
        <dbReference type="RefSeq" id="XP_042560631.1"/>
    </source>
</evidence>
<feature type="compositionally biased region" description="Polar residues" evidence="8">
    <location>
        <begin position="32"/>
        <end position="49"/>
    </location>
</feature>
<dbReference type="Pfam" id="PF13778">
    <property type="entry name" value="DUF4174"/>
    <property type="match status" value="3"/>
</dbReference>
<feature type="compositionally biased region" description="Basic and acidic residues" evidence="8">
    <location>
        <begin position="434"/>
        <end position="453"/>
    </location>
</feature>
<feature type="compositionally biased region" description="Basic residues" evidence="8">
    <location>
        <begin position="99"/>
        <end position="108"/>
    </location>
</feature>
<dbReference type="PANTHER" id="PTHR46792">
    <property type="entry name" value="COILED-COIL DOMAIN-CONTAINING PROTEIN 80"/>
    <property type="match status" value="1"/>
</dbReference>
<dbReference type="GeneID" id="122129959"/>
<feature type="compositionally biased region" description="Low complexity" evidence="8">
    <location>
        <begin position="389"/>
        <end position="404"/>
    </location>
</feature>
<feature type="domain" description="DUF4174" evidence="10">
    <location>
        <begin position="537"/>
        <end position="670"/>
    </location>
</feature>
<feature type="domain" description="DUF4174" evidence="10">
    <location>
        <begin position="693"/>
        <end position="825"/>
    </location>
</feature>
<gene>
    <name evidence="12" type="primary">LOC122129959</name>
</gene>
<dbReference type="OrthoDB" id="9898686at2759"/>
<evidence type="ECO:0000256" key="8">
    <source>
        <dbReference type="SAM" id="MobiDB-lite"/>
    </source>
</evidence>
<evidence type="ECO:0000256" key="7">
    <source>
        <dbReference type="ARBA" id="ARBA00039956"/>
    </source>
</evidence>
<comment type="similarity">
    <text evidence="5">Belongs to the CCDC80 family.</text>
</comment>